<dbReference type="GO" id="GO:0005829">
    <property type="term" value="C:cytosol"/>
    <property type="evidence" value="ECO:0007669"/>
    <property type="project" value="TreeGrafter"/>
</dbReference>
<dbReference type="PANTHER" id="PTHR11803">
    <property type="entry name" value="2-IMINOBUTANOATE/2-IMINOPROPANOATE DEAMINASE RIDA"/>
    <property type="match status" value="1"/>
</dbReference>
<sequence>MMRAINPAGQSIPQTSQAMLVSGDNLLFISGQVAYGAEGVIGSDLETQLNEAFKNLQTVLHEAGATFEHVVRLTIYVVDYDQSMLPTIRSVRGRYVNMERPPASTLLGVSALFLPGVLAEVEAVATISR</sequence>
<dbReference type="Proteomes" id="UP001209412">
    <property type="component" value="Unassembled WGS sequence"/>
</dbReference>
<protein>
    <submittedName>
        <fullName evidence="2">Rid family hydrolase</fullName>
    </submittedName>
</protein>
<dbReference type="InterPro" id="IPR006175">
    <property type="entry name" value="YjgF/YER057c/UK114"/>
</dbReference>
<dbReference type="Pfam" id="PF01042">
    <property type="entry name" value="Ribonuc_L-PSP"/>
    <property type="match status" value="1"/>
</dbReference>
<dbReference type="AlphaFoldDB" id="A0AAP5EYQ3"/>
<dbReference type="Gene3D" id="3.30.1330.40">
    <property type="entry name" value="RutC-like"/>
    <property type="match status" value="1"/>
</dbReference>
<dbReference type="InterPro" id="IPR035959">
    <property type="entry name" value="RutC-like_sf"/>
</dbReference>
<dbReference type="GO" id="GO:0019239">
    <property type="term" value="F:deaminase activity"/>
    <property type="evidence" value="ECO:0007669"/>
    <property type="project" value="TreeGrafter"/>
</dbReference>
<dbReference type="SUPFAM" id="SSF55298">
    <property type="entry name" value="YjgF-like"/>
    <property type="match status" value="1"/>
</dbReference>
<evidence type="ECO:0000313" key="3">
    <source>
        <dbReference type="Proteomes" id="UP001209412"/>
    </source>
</evidence>
<evidence type="ECO:0000313" key="4">
    <source>
        <dbReference type="Proteomes" id="UP001242288"/>
    </source>
</evidence>
<dbReference type="RefSeq" id="WP_266259843.1">
    <property type="nucleotide sequence ID" value="NZ_JAMXWF010000024.1"/>
</dbReference>
<accession>A0AAP5EYQ3</accession>
<organism evidence="2 4">
    <name type="scientific">Paraburkholderia madseniana</name>
    <dbReference type="NCBI Taxonomy" id="2599607"/>
    <lineage>
        <taxon>Bacteria</taxon>
        <taxon>Pseudomonadati</taxon>
        <taxon>Pseudomonadota</taxon>
        <taxon>Betaproteobacteria</taxon>
        <taxon>Burkholderiales</taxon>
        <taxon>Burkholderiaceae</taxon>
        <taxon>Paraburkholderia</taxon>
    </lineage>
</organism>
<name>A0AAP5EYQ3_9BURK</name>
<keyword evidence="3" id="KW-1185">Reference proteome</keyword>
<evidence type="ECO:0000313" key="2">
    <source>
        <dbReference type="EMBL" id="MDQ6410677.1"/>
    </source>
</evidence>
<keyword evidence="2" id="KW-0378">Hydrolase</keyword>
<reference evidence="2" key="1">
    <citation type="submission" date="2022-06" db="EMBL/GenBank/DDBJ databases">
        <title>PHB producers.</title>
        <authorList>
            <person name="Besaury L."/>
        </authorList>
    </citation>
    <scope>NUCLEOTIDE SEQUENCE</scope>
    <source>
        <strain evidence="2 3">SEWS6</strain>
    </source>
</reference>
<proteinExistence type="predicted"/>
<dbReference type="PANTHER" id="PTHR11803:SF39">
    <property type="entry name" value="2-IMINOBUTANOATE_2-IMINOPROPANOATE DEAMINASE"/>
    <property type="match status" value="1"/>
</dbReference>
<gene>
    <name evidence="2" type="ORF">NIE36_26215</name>
    <name evidence="1" type="ORF">OSB80_26295</name>
</gene>
<comment type="caution">
    <text evidence="2">The sequence shown here is derived from an EMBL/GenBank/DDBJ whole genome shotgun (WGS) entry which is preliminary data.</text>
</comment>
<dbReference type="EMBL" id="JAPKHW010000024">
    <property type="protein sequence ID" value="MCX4148859.1"/>
    <property type="molecule type" value="Genomic_DNA"/>
</dbReference>
<evidence type="ECO:0000313" key="1">
    <source>
        <dbReference type="EMBL" id="MCX4148859.1"/>
    </source>
</evidence>
<dbReference type="EMBL" id="JAMXWF010000024">
    <property type="protein sequence ID" value="MDQ6410677.1"/>
    <property type="molecule type" value="Genomic_DNA"/>
</dbReference>
<dbReference type="Proteomes" id="UP001242288">
    <property type="component" value="Unassembled WGS sequence"/>
</dbReference>